<feature type="compositionally biased region" description="Low complexity" evidence="1">
    <location>
        <begin position="290"/>
        <end position="310"/>
    </location>
</feature>
<protein>
    <recommendedName>
        <fullName evidence="4">Neurochondrin</fullName>
    </recommendedName>
</protein>
<name>A0AAW1R9M4_9CHLO</name>
<proteinExistence type="predicted"/>
<reference evidence="2 3" key="1">
    <citation type="journal article" date="2024" name="Nat. Commun.">
        <title>Phylogenomics reveals the evolutionary origins of lichenization in chlorophyte algae.</title>
        <authorList>
            <person name="Puginier C."/>
            <person name="Libourel C."/>
            <person name="Otte J."/>
            <person name="Skaloud P."/>
            <person name="Haon M."/>
            <person name="Grisel S."/>
            <person name="Petersen M."/>
            <person name="Berrin J.G."/>
            <person name="Delaux P.M."/>
            <person name="Dal Grande F."/>
            <person name="Keller J."/>
        </authorList>
    </citation>
    <scope>NUCLEOTIDE SEQUENCE [LARGE SCALE GENOMIC DNA]</scope>
    <source>
        <strain evidence="2 3">SAG 2043</strain>
    </source>
</reference>
<dbReference type="AlphaFoldDB" id="A0AAW1R9M4"/>
<feature type="compositionally biased region" description="Polar residues" evidence="1">
    <location>
        <begin position="1"/>
        <end position="23"/>
    </location>
</feature>
<comment type="caution">
    <text evidence="2">The sequence shown here is derived from an EMBL/GenBank/DDBJ whole genome shotgun (WGS) entry which is preliminary data.</text>
</comment>
<dbReference type="Pfam" id="PF05536">
    <property type="entry name" value="Neurochondrin"/>
    <property type="match status" value="2"/>
</dbReference>
<keyword evidence="3" id="KW-1185">Reference proteome</keyword>
<feature type="region of interest" description="Disordered" evidence="1">
    <location>
        <begin position="458"/>
        <end position="481"/>
    </location>
</feature>
<evidence type="ECO:0000256" key="1">
    <source>
        <dbReference type="SAM" id="MobiDB-lite"/>
    </source>
</evidence>
<dbReference type="InterPro" id="IPR016024">
    <property type="entry name" value="ARM-type_fold"/>
</dbReference>
<feature type="region of interest" description="Disordered" evidence="1">
    <location>
        <begin position="1"/>
        <end position="46"/>
    </location>
</feature>
<evidence type="ECO:0000313" key="2">
    <source>
        <dbReference type="EMBL" id="KAK9830359.1"/>
    </source>
</evidence>
<accession>A0AAW1R9M4</accession>
<dbReference type="InterPro" id="IPR008709">
    <property type="entry name" value="Neurochondrin"/>
</dbReference>
<dbReference type="SUPFAM" id="SSF48371">
    <property type="entry name" value="ARM repeat"/>
    <property type="match status" value="1"/>
</dbReference>
<evidence type="ECO:0008006" key="4">
    <source>
        <dbReference type="Google" id="ProtNLM"/>
    </source>
</evidence>
<feature type="region of interest" description="Disordered" evidence="1">
    <location>
        <begin position="282"/>
        <end position="310"/>
    </location>
</feature>
<dbReference type="EMBL" id="JALJOR010000001">
    <property type="protein sequence ID" value="KAK9830359.1"/>
    <property type="molecule type" value="Genomic_DNA"/>
</dbReference>
<dbReference type="Proteomes" id="UP001489004">
    <property type="component" value="Unassembled WGS sequence"/>
</dbReference>
<feature type="compositionally biased region" description="Low complexity" evidence="1">
    <location>
        <begin position="27"/>
        <end position="46"/>
    </location>
</feature>
<sequence>MKQGFLSSTVPSETAPAQQSSDGTSGAGSEQSSSSAASQPAKPTAEQASASLQQCLQLLKGPSDEKRFVGLLLVTKLLPAGDDNTIRAVYKAIGSRFLQRLLLPLQSQQGREAAPADAEGIQKQRATCELALAVLSSICRVPELAQAGDVVDKVPLLIKVVKSGGLARLLQHSGATQPPPAEGAASDAAAVQDALECLTAIATAGQEGRLVCLESQGIQAASAALQAAVRDNAAWRGLPMQWLATLVAAAQTVPSILEEGCQALADAVPALAQLLSAPASVPTSPKAAMPQASHAAKAGAQPAPGPTASPAGAMGAVDPLALQLEALHVLLLIFSLASTQAPEVQELLSESGWEAPGGWPAAVRRGLKLLLSSRIGVVQRQAALGLAAAASQLLPPDWLLEPAGAQVNGSDEFFRLLVEVLKIEVNISLQDALWPTARVPSAAQPGVSAADYQAPLSSFTGTGKEESDDEEEGDLGGAGFGHTGSTAAGPALFGGAATAAATKYGDDPMVLAAIRALGRYLVEIPEAFPDRVRKLLPFMLSVGDGAAHDFLLPALMQTSHADAVAAGPHSAPYDTWLSSLMEANNIAA</sequence>
<gene>
    <name evidence="2" type="ORF">WJX72_011255</name>
</gene>
<organism evidence="2 3">
    <name type="scientific">[Myrmecia] bisecta</name>
    <dbReference type="NCBI Taxonomy" id="41462"/>
    <lineage>
        <taxon>Eukaryota</taxon>
        <taxon>Viridiplantae</taxon>
        <taxon>Chlorophyta</taxon>
        <taxon>core chlorophytes</taxon>
        <taxon>Trebouxiophyceae</taxon>
        <taxon>Trebouxiales</taxon>
        <taxon>Trebouxiaceae</taxon>
        <taxon>Myrmecia</taxon>
    </lineage>
</organism>
<dbReference type="PANTHER" id="PTHR13109">
    <property type="entry name" value="NEUROCHONDRIN"/>
    <property type="match status" value="1"/>
</dbReference>
<dbReference type="PANTHER" id="PTHR13109:SF7">
    <property type="entry name" value="NEUROCHONDRIN"/>
    <property type="match status" value="1"/>
</dbReference>
<evidence type="ECO:0000313" key="3">
    <source>
        <dbReference type="Proteomes" id="UP001489004"/>
    </source>
</evidence>